<name>C9YTV9_STRSW</name>
<evidence type="ECO:0000256" key="3">
    <source>
        <dbReference type="ARBA" id="ARBA00022516"/>
    </source>
</evidence>
<dbReference type="Gene3D" id="3.40.50.2000">
    <property type="entry name" value="Glycogen Phosphorylase B"/>
    <property type="match status" value="2"/>
</dbReference>
<evidence type="ECO:0000259" key="16">
    <source>
        <dbReference type="Pfam" id="PF13439"/>
    </source>
</evidence>
<evidence type="ECO:0000256" key="7">
    <source>
        <dbReference type="ARBA" id="ARBA00051960"/>
    </source>
</evidence>
<dbReference type="FunFam" id="3.40.50.2000:FF:000115">
    <property type="entry name" value="Alpha-(1-6)-phosphatidylinositol monomannoside mannosyltransferase"/>
    <property type="match status" value="1"/>
</dbReference>
<dbReference type="GO" id="GO:0043750">
    <property type="term" value="F:phosphatidylinositol alpha-mannosyltransferase activity"/>
    <property type="evidence" value="ECO:0007669"/>
    <property type="project" value="UniProtKB-ARBA"/>
</dbReference>
<dbReference type="Pfam" id="PF00534">
    <property type="entry name" value="Glycos_transf_1"/>
    <property type="match status" value="1"/>
</dbReference>
<evidence type="ECO:0000256" key="2">
    <source>
        <dbReference type="ARBA" id="ARBA00009481"/>
    </source>
</evidence>
<accession>C9YTV9</accession>
<evidence type="ECO:0000256" key="11">
    <source>
        <dbReference type="ARBA" id="ARBA00075163"/>
    </source>
</evidence>
<evidence type="ECO:0000256" key="6">
    <source>
        <dbReference type="ARBA" id="ARBA00023098"/>
    </source>
</evidence>
<gene>
    <name evidence="17" type="ordered locus">SCAB_67481</name>
</gene>
<dbReference type="HOGENOM" id="CLU_009583_2_5_11"/>
<evidence type="ECO:0000313" key="17">
    <source>
        <dbReference type="EMBL" id="CBG73747.1"/>
    </source>
</evidence>
<comment type="pathway">
    <text evidence="1">Lipid metabolism.</text>
</comment>
<feature type="domain" description="Glycosyl transferase family 1" evidence="15">
    <location>
        <begin position="225"/>
        <end position="396"/>
    </location>
</feature>
<dbReference type="Proteomes" id="UP000001444">
    <property type="component" value="Chromosome"/>
</dbReference>
<comment type="similarity">
    <text evidence="2">Belongs to the glycosyltransferase group 1 family. Glycosyltransferase 4 subfamily.</text>
</comment>
<keyword evidence="4" id="KW-0328">Glycosyltransferase</keyword>
<dbReference type="FunFam" id="3.40.50.2000:FF:000069">
    <property type="entry name" value="Alpha-(1-6)-phosphatidylinositol monomannoside mannosyltransferase"/>
    <property type="match status" value="1"/>
</dbReference>
<dbReference type="InterPro" id="IPR001296">
    <property type="entry name" value="Glyco_trans_1"/>
</dbReference>
<dbReference type="EC" id="2.4.1.346" evidence="10"/>
<dbReference type="GO" id="GO:0033164">
    <property type="term" value="F:initiation-specific glycolipid 1,6-alpha-mannosyltransferase activity"/>
    <property type="evidence" value="ECO:0007669"/>
    <property type="project" value="UniProtKB-ARBA"/>
</dbReference>
<dbReference type="PANTHER" id="PTHR45947">
    <property type="entry name" value="SULFOQUINOVOSYL TRANSFERASE SQD2"/>
    <property type="match status" value="1"/>
</dbReference>
<dbReference type="CDD" id="cd03801">
    <property type="entry name" value="GT4_PimA-like"/>
    <property type="match status" value="1"/>
</dbReference>
<protein>
    <recommendedName>
        <fullName evidence="10">phosphatidyl-myo-inositol dimannoside synthase</fullName>
        <ecNumber evidence="10">2.4.1.346</ecNumber>
    </recommendedName>
    <alternativeName>
        <fullName evidence="11">Alpha-D-mannose-alpha-(1-6)-phosphatidylmyo-inositol-mannosyltransferase</fullName>
    </alternativeName>
    <alternativeName>
        <fullName evidence="14">Alpha-mannosyltransferase</fullName>
    </alternativeName>
    <alternativeName>
        <fullName evidence="13">Guanosine diphosphomannose-phosphatidyl-inositol alpha-mannosyltransferase</fullName>
    </alternativeName>
    <alternativeName>
        <fullName evidence="12">Phosphatidylinositol alpha-mannosyltransferase</fullName>
    </alternativeName>
</protein>
<dbReference type="GO" id="GO:0009247">
    <property type="term" value="P:glycolipid biosynthetic process"/>
    <property type="evidence" value="ECO:0007669"/>
    <property type="project" value="UniProtKB-ARBA"/>
</dbReference>
<evidence type="ECO:0000256" key="13">
    <source>
        <dbReference type="ARBA" id="ARBA00077842"/>
    </source>
</evidence>
<organism evidence="17 18">
    <name type="scientific">Streptomyces scabiei (strain 87.22)</name>
    <dbReference type="NCBI Taxonomy" id="680198"/>
    <lineage>
        <taxon>Bacteria</taxon>
        <taxon>Bacillati</taxon>
        <taxon>Actinomycetota</taxon>
        <taxon>Actinomycetes</taxon>
        <taxon>Kitasatosporales</taxon>
        <taxon>Streptomycetaceae</taxon>
        <taxon>Streptomyces</taxon>
    </lineage>
</organism>
<comment type="catalytic activity">
    <reaction evidence="7">
        <text>a 1,2-diacyl-sn-glycero-3-phospho-[alpha-D-6-acyl-mannopyranosyl-(1&lt;-&gt;6)-D-myo-inositol] + GDP-alpha-D-mannose = a 2-O-(alpha-D-mannosyl)-6-O-(6-O-acyl-alpha-D-mannosyl)-1-phosphatidyl-1D-myo-inositol + GDP + H(+)</text>
        <dbReference type="Rhea" id="RHEA:52444"/>
        <dbReference type="ChEBI" id="CHEBI:15378"/>
        <dbReference type="ChEBI" id="CHEBI:57527"/>
        <dbReference type="ChEBI" id="CHEBI:58189"/>
        <dbReference type="ChEBI" id="CHEBI:88053"/>
        <dbReference type="ChEBI" id="CHEBI:136625"/>
        <dbReference type="EC" id="2.4.1.346"/>
    </reaction>
</comment>
<proteinExistence type="inferred from homology"/>
<sequence>MIPRLPVKRPCGVAGPVRGARGRAPAAVWVGSAAMHKTLIVTNDFPPRPGGIQAFLHNMALRLDPEQVVVYASTWKRSREGVRATADFDAEQPFTVVRDRTTMLLPTPAVTRRAVSLLREHDCTSVWFGAAAPLGLMAPALRRAGARRLVATTHGHEAGWAQLPAARQLLRRIGEGTDTITYLGEYTRSRIAAALTPDAAGRMVQLPPGVDEKTFHPGSGGAEVRARLGLTDRPVVVCVSRLVPRKGQDTLIRAMPGILAKEPETVLLVVGGGPYEKELRRLADETGVGGSVRFTGAVPWAELPAHYGAGDVFAMPCRTRRGGLDVEGLGIVYLEASATGLPVVAGDSGGAPDAVLDGETGWVVRGGSPEEAADRITTLLGDGELRERMGQRGREWVEEKWRWDLLAETLKSLL</sequence>
<evidence type="ECO:0000256" key="8">
    <source>
        <dbReference type="ARBA" id="ARBA00052876"/>
    </source>
</evidence>
<dbReference type="eggNOG" id="COG0438">
    <property type="taxonomic scope" value="Bacteria"/>
</dbReference>
<feature type="domain" description="Glycosyltransferase subfamily 4-like N-terminal" evidence="16">
    <location>
        <begin position="49"/>
        <end position="212"/>
    </location>
</feature>
<keyword evidence="6" id="KW-0443">Lipid metabolism</keyword>
<dbReference type="CAZy" id="GT4">
    <property type="family name" value="Glycosyltransferase Family 4"/>
</dbReference>
<evidence type="ECO:0000256" key="4">
    <source>
        <dbReference type="ARBA" id="ARBA00022676"/>
    </source>
</evidence>
<keyword evidence="18" id="KW-1185">Reference proteome</keyword>
<dbReference type="EMBL" id="FN554889">
    <property type="protein sequence ID" value="CBG73747.1"/>
    <property type="molecule type" value="Genomic_DNA"/>
</dbReference>
<reference evidence="17 18" key="1">
    <citation type="journal article" date="2010" name="Mol. Plant Microbe Interact.">
        <title>Streptomyces scabies 87-22 contains a coronafacic acid-like biosynthetic cluster that contributes to plant-microbe interactions.</title>
        <authorList>
            <person name="Bignell D.R."/>
            <person name="Seipke R.F."/>
            <person name="Huguet-Tapia J.C."/>
            <person name="Chambers A.H."/>
            <person name="Parry R.J."/>
            <person name="Loria R."/>
        </authorList>
    </citation>
    <scope>NUCLEOTIDE SEQUENCE [LARGE SCALE GENOMIC DNA]</scope>
    <source>
        <strain evidence="17 18">87.22</strain>
    </source>
</reference>
<comment type="catalytic activity">
    <reaction evidence="8">
        <text>a 1,2-diacyl-sn-glycero-3-phospho-[alpha-D-mannopyranosyl-(1&lt;-&gt;6)-D-myo-inositol] + GDP-alpha-D-mannose = a 2,6-O-bis(alpha-D-mannopyranosyl)-1-phosphatidyl-1D-myo-inositol + GDP + H(+)</text>
        <dbReference type="Rhea" id="RHEA:52440"/>
        <dbReference type="ChEBI" id="CHEBI:15378"/>
        <dbReference type="ChEBI" id="CHEBI:57527"/>
        <dbReference type="ChEBI" id="CHEBI:58189"/>
        <dbReference type="ChEBI" id="CHEBI:87673"/>
        <dbReference type="ChEBI" id="CHEBI:136624"/>
        <dbReference type="EC" id="2.4.1.346"/>
    </reaction>
</comment>
<keyword evidence="5 17" id="KW-0808">Transferase</keyword>
<dbReference type="KEGG" id="scb:SCAB_67481"/>
<evidence type="ECO:0000256" key="5">
    <source>
        <dbReference type="ARBA" id="ARBA00022679"/>
    </source>
</evidence>
<dbReference type="SUPFAM" id="SSF53756">
    <property type="entry name" value="UDP-Glycosyltransferase/glycogen phosphorylase"/>
    <property type="match status" value="1"/>
</dbReference>
<dbReference type="AlphaFoldDB" id="C9YTV9"/>
<evidence type="ECO:0000256" key="1">
    <source>
        <dbReference type="ARBA" id="ARBA00005189"/>
    </source>
</evidence>
<evidence type="ECO:0000313" key="18">
    <source>
        <dbReference type="Proteomes" id="UP000001444"/>
    </source>
</evidence>
<dbReference type="InterPro" id="IPR028098">
    <property type="entry name" value="Glyco_trans_4-like_N"/>
</dbReference>
<evidence type="ECO:0000256" key="12">
    <source>
        <dbReference type="ARBA" id="ARBA00076875"/>
    </source>
</evidence>
<evidence type="ECO:0000256" key="14">
    <source>
        <dbReference type="ARBA" id="ARBA00079381"/>
    </source>
</evidence>
<evidence type="ECO:0000256" key="9">
    <source>
        <dbReference type="ARBA" id="ARBA00060651"/>
    </source>
</evidence>
<evidence type="ECO:0000256" key="10">
    <source>
        <dbReference type="ARBA" id="ARBA00066957"/>
    </source>
</evidence>
<dbReference type="PANTHER" id="PTHR45947:SF3">
    <property type="entry name" value="SULFOQUINOVOSYL TRANSFERASE SQD2"/>
    <property type="match status" value="1"/>
</dbReference>
<dbReference type="InterPro" id="IPR050194">
    <property type="entry name" value="Glycosyltransferase_grp1"/>
</dbReference>
<dbReference type="GO" id="GO:0016020">
    <property type="term" value="C:membrane"/>
    <property type="evidence" value="ECO:0007669"/>
    <property type="project" value="GOC"/>
</dbReference>
<dbReference type="Pfam" id="PF13439">
    <property type="entry name" value="Glyco_transf_4"/>
    <property type="match status" value="1"/>
</dbReference>
<evidence type="ECO:0000259" key="15">
    <source>
        <dbReference type="Pfam" id="PF00534"/>
    </source>
</evidence>
<keyword evidence="3" id="KW-0444">Lipid biosynthesis</keyword>
<dbReference type="STRING" id="680198.SCAB_67481"/>
<comment type="pathway">
    <text evidence="9">Phospholipid metabolism; phosphatidylinositol metabolism.</text>
</comment>